<dbReference type="InterPro" id="IPR029756">
    <property type="entry name" value="MTH1187/YkoF-like"/>
</dbReference>
<dbReference type="PANTHER" id="PTHR33777">
    <property type="entry name" value="UPF0045 PROTEIN ECM15"/>
    <property type="match status" value="1"/>
</dbReference>
<gene>
    <name evidence="3" type="ORF">J2Z66_005821</name>
</gene>
<sequence length="106" mass="11754">MALAEITIVPIGTGSTSLSSYVADIHRALELQSGIQFEMTSMSTIIEGPLERLLEVIRVLHEVPFLQGAERVSTSIKIDDRRDKEGSIVQKMRSVTEKLTQPDVLM</sequence>
<reference evidence="3 4" key="1">
    <citation type="submission" date="2021-03" db="EMBL/GenBank/DDBJ databases">
        <title>Genomic Encyclopedia of Type Strains, Phase IV (KMG-IV): sequencing the most valuable type-strain genomes for metagenomic binning, comparative biology and taxonomic classification.</title>
        <authorList>
            <person name="Goeker M."/>
        </authorList>
    </citation>
    <scope>NUCLEOTIDE SEQUENCE [LARGE SCALE GENOMIC DNA]</scope>
    <source>
        <strain evidence="3 4">DSM 26048</strain>
    </source>
</reference>
<protein>
    <submittedName>
        <fullName evidence="3">Uncharacterized protein (TIGR00106 family)</fullName>
    </submittedName>
</protein>
<comment type="similarity">
    <text evidence="1">Belongs to the UPF0045 family.</text>
</comment>
<dbReference type="InterPro" id="IPR051614">
    <property type="entry name" value="UPF0045_domain"/>
</dbReference>
<name>A0ABS4J4H7_9BACL</name>
<dbReference type="Proteomes" id="UP001519287">
    <property type="component" value="Unassembled WGS sequence"/>
</dbReference>
<evidence type="ECO:0000313" key="4">
    <source>
        <dbReference type="Proteomes" id="UP001519287"/>
    </source>
</evidence>
<keyword evidence="4" id="KW-1185">Reference proteome</keyword>
<dbReference type="Gene3D" id="3.30.70.930">
    <property type="match status" value="1"/>
</dbReference>
<comment type="caution">
    <text evidence="3">The sequence shown here is derived from an EMBL/GenBank/DDBJ whole genome shotgun (WGS) entry which is preliminary data.</text>
</comment>
<proteinExistence type="inferred from homology"/>
<feature type="domain" description="Thiamine-binding protein" evidence="2">
    <location>
        <begin position="4"/>
        <end position="95"/>
    </location>
</feature>
<dbReference type="Pfam" id="PF01910">
    <property type="entry name" value="Thiamine_BP"/>
    <property type="match status" value="1"/>
</dbReference>
<dbReference type="RefSeq" id="WP_209976040.1">
    <property type="nucleotide sequence ID" value="NZ_JAGGLB010000023.1"/>
</dbReference>
<dbReference type="SUPFAM" id="SSF89957">
    <property type="entry name" value="MTH1187/YkoF-like"/>
    <property type="match status" value="1"/>
</dbReference>
<evidence type="ECO:0000259" key="2">
    <source>
        <dbReference type="Pfam" id="PF01910"/>
    </source>
</evidence>
<dbReference type="InterPro" id="IPR002767">
    <property type="entry name" value="Thiamine_BP"/>
</dbReference>
<dbReference type="PANTHER" id="PTHR33777:SF1">
    <property type="entry name" value="UPF0045 PROTEIN ECM15"/>
    <property type="match status" value="1"/>
</dbReference>
<accession>A0ABS4J4H7</accession>
<dbReference type="NCBIfam" id="TIGR00106">
    <property type="entry name" value="MTH1187 family thiamine-binding protein"/>
    <property type="match status" value="1"/>
</dbReference>
<evidence type="ECO:0000313" key="3">
    <source>
        <dbReference type="EMBL" id="MBP1994195.1"/>
    </source>
</evidence>
<evidence type="ECO:0000256" key="1">
    <source>
        <dbReference type="ARBA" id="ARBA00010272"/>
    </source>
</evidence>
<dbReference type="EMBL" id="JAGGLB010000023">
    <property type="protein sequence ID" value="MBP1994195.1"/>
    <property type="molecule type" value="Genomic_DNA"/>
</dbReference>
<organism evidence="3 4">
    <name type="scientific">Paenibacillus eucommiae</name>
    <dbReference type="NCBI Taxonomy" id="1355755"/>
    <lineage>
        <taxon>Bacteria</taxon>
        <taxon>Bacillati</taxon>
        <taxon>Bacillota</taxon>
        <taxon>Bacilli</taxon>
        <taxon>Bacillales</taxon>
        <taxon>Paenibacillaceae</taxon>
        <taxon>Paenibacillus</taxon>
    </lineage>
</organism>